<evidence type="ECO:0000313" key="3">
    <source>
        <dbReference type="Proteomes" id="UP000282741"/>
    </source>
</evidence>
<feature type="signal peptide" evidence="1">
    <location>
        <begin position="1"/>
        <end position="19"/>
    </location>
</feature>
<dbReference type="InterPro" id="IPR008617">
    <property type="entry name" value="Uncharacterised_YcgJ"/>
</dbReference>
<accession>A0AAN1RX42</accession>
<evidence type="ECO:0000313" key="2">
    <source>
        <dbReference type="EMBL" id="AZW17614.1"/>
    </source>
</evidence>
<name>A0AAN1RX42_9BORD</name>
<feature type="chain" id="PRO_5042862790" description="Fels-1 Prophage Protein-like protein" evidence="1">
    <location>
        <begin position="20"/>
        <end position="113"/>
    </location>
</feature>
<dbReference type="AlphaFoldDB" id="A0AAN1RX42"/>
<keyword evidence="1" id="KW-0732">Signal</keyword>
<reference evidence="3" key="1">
    <citation type="submission" date="2017-10" db="EMBL/GenBank/DDBJ databases">
        <title>Whole genome sequencing of various Bordetella species.</title>
        <authorList>
            <person name="Weigand M.R."/>
            <person name="Loparev V."/>
            <person name="Peng Y."/>
            <person name="Bowden K.E."/>
            <person name="Tondella M.L."/>
            <person name="Williams M.M."/>
        </authorList>
    </citation>
    <scope>NUCLEOTIDE SEQUENCE [LARGE SCALE GENOMIC DNA]</scope>
    <source>
        <strain evidence="3">H720</strain>
    </source>
</reference>
<dbReference type="EMBL" id="CP024172">
    <property type="protein sequence ID" value="AZW17614.1"/>
    <property type="molecule type" value="Genomic_DNA"/>
</dbReference>
<dbReference type="Pfam" id="PF05666">
    <property type="entry name" value="YcgJ"/>
    <property type="match status" value="1"/>
</dbReference>
<protein>
    <recommendedName>
        <fullName evidence="4">Fels-1 Prophage Protein-like protein</fullName>
    </recommendedName>
</protein>
<evidence type="ECO:0000256" key="1">
    <source>
        <dbReference type="SAM" id="SignalP"/>
    </source>
</evidence>
<proteinExistence type="predicted"/>
<dbReference type="Proteomes" id="UP000282741">
    <property type="component" value="Chromosome"/>
</dbReference>
<sequence>MPMKIPFLVLALAATAAQAAPALRTPQAGVLCDRYFCADQQGVSGELTRKYLGAEAAASLAAQGDFDRSAFTYANGVFCDTRERVCREDRYFDPDGKRSGAVDPVHTRLLFPQ</sequence>
<gene>
    <name evidence="2" type="ORF">CS347_12985</name>
</gene>
<evidence type="ECO:0008006" key="4">
    <source>
        <dbReference type="Google" id="ProtNLM"/>
    </source>
</evidence>
<organism evidence="2 3">
    <name type="scientific">Bordetella hinzii</name>
    <dbReference type="NCBI Taxonomy" id="103855"/>
    <lineage>
        <taxon>Bacteria</taxon>
        <taxon>Pseudomonadati</taxon>
        <taxon>Pseudomonadota</taxon>
        <taxon>Betaproteobacteria</taxon>
        <taxon>Burkholderiales</taxon>
        <taxon>Alcaligenaceae</taxon>
        <taxon>Bordetella</taxon>
    </lineage>
</organism>